<dbReference type="RefSeq" id="WP_187017048.1">
    <property type="nucleotide sequence ID" value="NZ_JACRUK010000003.1"/>
</dbReference>
<accession>A0A923SEC0</accession>
<dbReference type="Proteomes" id="UP000641454">
    <property type="component" value="Unassembled WGS sequence"/>
</dbReference>
<proteinExistence type="predicted"/>
<name>A0A923SEC0_9FLAO</name>
<keyword evidence="2" id="KW-1185">Reference proteome</keyword>
<organism evidence="1 2">
    <name type="scientific">Flavobacterium muglaense</name>
    <dbReference type="NCBI Taxonomy" id="2764716"/>
    <lineage>
        <taxon>Bacteria</taxon>
        <taxon>Pseudomonadati</taxon>
        <taxon>Bacteroidota</taxon>
        <taxon>Flavobacteriia</taxon>
        <taxon>Flavobacteriales</taxon>
        <taxon>Flavobacteriaceae</taxon>
        <taxon>Flavobacterium</taxon>
    </lineage>
</organism>
<comment type="caution">
    <text evidence="1">The sequence shown here is derived from an EMBL/GenBank/DDBJ whole genome shotgun (WGS) entry which is preliminary data.</text>
</comment>
<reference evidence="1 2" key="1">
    <citation type="submission" date="2020-08" db="EMBL/GenBank/DDBJ databases">
        <title>Description of novel Flavobacterium F-392 isolate.</title>
        <authorList>
            <person name="Saticioglu I.B."/>
            <person name="Duman M."/>
            <person name="Altun S."/>
        </authorList>
    </citation>
    <scope>NUCLEOTIDE SEQUENCE [LARGE SCALE GENOMIC DNA]</scope>
    <source>
        <strain evidence="1 2">F-392</strain>
    </source>
</reference>
<evidence type="ECO:0000313" key="1">
    <source>
        <dbReference type="EMBL" id="MBC5843356.1"/>
    </source>
</evidence>
<gene>
    <name evidence="1" type="ORF">H8R25_02750</name>
</gene>
<sequence>MEMIFNELSIFPLSNNEYEANNKMEKFSNAVAVARKKGFRNIRSYHNINQIDLSEKYSVHNWIHNKNISKNYRDILFGMIIQPFINEDDELVEERYINANYYFEDEENGIKKQECVGLASAYLYETLSISLSSSKIWDKHLIPIVIETENSRTIDSVLNISSKEVLDVEEIKTFIENSGDVILIKTDLLPKEKKIHLASHHGQSELQSLCDKLKLSDYVIEMRSTNWGGKNFIRETYSNGVIEIVLVNSQREYALWVQTTGKNLRETRAISEILRKKYS</sequence>
<evidence type="ECO:0000313" key="2">
    <source>
        <dbReference type="Proteomes" id="UP000641454"/>
    </source>
</evidence>
<dbReference type="EMBL" id="JACRUL010000003">
    <property type="protein sequence ID" value="MBC5843356.1"/>
    <property type="molecule type" value="Genomic_DNA"/>
</dbReference>
<dbReference type="AlphaFoldDB" id="A0A923SEC0"/>
<protein>
    <submittedName>
        <fullName evidence="1">Uncharacterized protein</fullName>
    </submittedName>
</protein>